<comment type="caution">
    <text evidence="1">The sequence shown here is derived from an EMBL/GenBank/DDBJ whole genome shotgun (WGS) entry which is preliminary data.</text>
</comment>
<name>A0A4Q0VZQ7_9BACI</name>
<evidence type="ECO:0000313" key="2">
    <source>
        <dbReference type="Proteomes" id="UP000290649"/>
    </source>
</evidence>
<accession>A0A4Q0VZQ7</accession>
<protein>
    <recommendedName>
        <fullName evidence="3">GTPase</fullName>
    </recommendedName>
</protein>
<gene>
    <name evidence="1" type="ORF">DS745_04170</name>
</gene>
<proteinExistence type="predicted"/>
<evidence type="ECO:0000313" key="1">
    <source>
        <dbReference type="EMBL" id="RXJ04586.1"/>
    </source>
</evidence>
<reference evidence="1 2" key="1">
    <citation type="journal article" date="2019" name="Int. J. Syst. Evol. Microbiol.">
        <title>Anaerobacillus alkaliphilus sp. nov., a novel alkaliphilic and moderately halophilic bacterium.</title>
        <authorList>
            <person name="Borsodi A.K."/>
            <person name="Aszalos J.M."/>
            <person name="Bihari P."/>
            <person name="Nagy I."/>
            <person name="Schumann P."/>
            <person name="Sproer C."/>
            <person name="Kovacs A.L."/>
            <person name="Boka K."/>
            <person name="Dobosy P."/>
            <person name="Ovari M."/>
            <person name="Szili-Kovacs T."/>
            <person name="Toth E."/>
        </authorList>
    </citation>
    <scope>NUCLEOTIDE SEQUENCE [LARGE SCALE GENOMIC DNA]</scope>
    <source>
        <strain evidence="1 2">B16-10</strain>
    </source>
</reference>
<dbReference type="EMBL" id="QOUX01000001">
    <property type="protein sequence ID" value="RXJ04586.1"/>
    <property type="molecule type" value="Genomic_DNA"/>
</dbReference>
<organism evidence="1 2">
    <name type="scientific">Anaerobacillus alkaliphilus</name>
    <dbReference type="NCBI Taxonomy" id="1548597"/>
    <lineage>
        <taxon>Bacteria</taxon>
        <taxon>Bacillati</taxon>
        <taxon>Bacillota</taxon>
        <taxon>Bacilli</taxon>
        <taxon>Bacillales</taxon>
        <taxon>Bacillaceae</taxon>
        <taxon>Anaerobacillus</taxon>
    </lineage>
</organism>
<evidence type="ECO:0008006" key="3">
    <source>
        <dbReference type="Google" id="ProtNLM"/>
    </source>
</evidence>
<sequence>MKELIFVYQAKSGWWNGMLDSIHKVTSPSTYPCHLCSVTYGLVGMNKEWKKFIYSLLIPVHFYHLDDLPEDFPKAEFPCAFFRTEDGIKLIITKDELISCKDVNDLIALVSEKLAAVSEGD</sequence>
<dbReference type="AlphaFoldDB" id="A0A4Q0VZQ7"/>
<dbReference type="RefSeq" id="WP_129076944.1">
    <property type="nucleotide sequence ID" value="NZ_QOUX01000001.1"/>
</dbReference>
<dbReference type="Proteomes" id="UP000290649">
    <property type="component" value="Unassembled WGS sequence"/>
</dbReference>
<keyword evidence="2" id="KW-1185">Reference proteome</keyword>
<dbReference type="OrthoDB" id="572467at2"/>